<reference evidence="2" key="1">
    <citation type="submission" date="2025-08" db="UniProtKB">
        <authorList>
            <consortium name="Ensembl"/>
        </authorList>
    </citation>
    <scope>IDENTIFICATION</scope>
</reference>
<feature type="signal peptide" evidence="1">
    <location>
        <begin position="1"/>
        <end position="22"/>
    </location>
</feature>
<evidence type="ECO:0000313" key="3">
    <source>
        <dbReference type="Proteomes" id="UP000694416"/>
    </source>
</evidence>
<dbReference type="AlphaFoldDB" id="A0A8C9H100"/>
<feature type="chain" id="PRO_5034864602" evidence="1">
    <location>
        <begin position="23"/>
        <end position="103"/>
    </location>
</feature>
<dbReference type="Gene3D" id="2.10.25.10">
    <property type="entry name" value="Laminin"/>
    <property type="match status" value="1"/>
</dbReference>
<sequence>MALEVPISVYLLFNAMTALTEEAAVTVTPPITAQQGNWTVNKTEADNLEGPIALKFSHLCLEDHNSYCINGACAFHHELERAICRCLKLKSPYNVCSGDRRPL</sequence>
<evidence type="ECO:0000313" key="2">
    <source>
        <dbReference type="Ensembl" id="ENSPTEP00000013110.1"/>
    </source>
</evidence>
<gene>
    <name evidence="2" type="primary">EPGN</name>
</gene>
<dbReference type="Ensembl" id="ENSPTET00000019716.1">
    <property type="protein sequence ID" value="ENSPTEP00000013110.1"/>
    <property type="gene ID" value="ENSPTEG00000014707.1"/>
</dbReference>
<organism evidence="2 3">
    <name type="scientific">Piliocolobus tephrosceles</name>
    <name type="common">Ugandan red Colobus</name>
    <dbReference type="NCBI Taxonomy" id="591936"/>
    <lineage>
        <taxon>Eukaryota</taxon>
        <taxon>Metazoa</taxon>
        <taxon>Chordata</taxon>
        <taxon>Craniata</taxon>
        <taxon>Vertebrata</taxon>
        <taxon>Euteleostomi</taxon>
        <taxon>Mammalia</taxon>
        <taxon>Eutheria</taxon>
        <taxon>Euarchontoglires</taxon>
        <taxon>Primates</taxon>
        <taxon>Haplorrhini</taxon>
        <taxon>Catarrhini</taxon>
        <taxon>Cercopithecidae</taxon>
        <taxon>Colobinae</taxon>
        <taxon>Piliocolobus</taxon>
    </lineage>
</organism>
<accession>A0A8C9H100</accession>
<evidence type="ECO:0000256" key="1">
    <source>
        <dbReference type="SAM" id="SignalP"/>
    </source>
</evidence>
<reference evidence="2" key="2">
    <citation type="submission" date="2025-09" db="UniProtKB">
        <authorList>
            <consortium name="Ensembl"/>
        </authorList>
    </citation>
    <scope>IDENTIFICATION</scope>
</reference>
<name>A0A8C9H100_9PRIM</name>
<keyword evidence="1" id="KW-0732">Signal</keyword>
<dbReference type="SUPFAM" id="SSF57196">
    <property type="entry name" value="EGF/Laminin"/>
    <property type="match status" value="1"/>
</dbReference>
<proteinExistence type="predicted"/>
<protein>
    <submittedName>
        <fullName evidence="2">Epithelial mitogen</fullName>
    </submittedName>
</protein>
<dbReference type="Proteomes" id="UP000694416">
    <property type="component" value="Unplaced"/>
</dbReference>
<dbReference type="FunFam" id="2.10.25.10:FF:000641">
    <property type="entry name" value="epigen isoform X4"/>
    <property type="match status" value="1"/>
</dbReference>
<keyword evidence="3" id="KW-1185">Reference proteome</keyword>